<sequence>METSESKFEIIHETINKANNTLSVKMLCEIAGVSRSGYYNWVHSADKRAEKEAQDRADFELVLAAYSFRGYDKGAQGIYMRLLHMNPPIVMNVKKIRRLMKKYGLICNIRKANPYRRMAKAIKTNSVADNLVKREFEKYGPRRILLTDITYVPFDGRFCYLSTIIDAFTKQILSYVLSESLEVDFVLETVNLMIEKHGVSLTTKTILHSDQGCHYTSCSFIQLVKDKGLRQSMSRRGNCWDNAPQESFFGRMKDHIGDRLKECGTYSEVRAIIDDWMDYYNNDRYQWELAKLSPNEYYKYITTGIYPIKGKIPSMDMYDEEGNKTN</sequence>
<dbReference type="EMBL" id="CP060633">
    <property type="protein sequence ID" value="QNM02555.1"/>
    <property type="molecule type" value="Genomic_DNA"/>
</dbReference>
<evidence type="ECO:0000259" key="1">
    <source>
        <dbReference type="PROSITE" id="PS50994"/>
    </source>
</evidence>
<dbReference type="KEGG" id="ssun:H9Q77_05995"/>
<keyword evidence="8" id="KW-1185">Reference proteome</keyword>
<dbReference type="EMBL" id="CP060633">
    <property type="protein sequence ID" value="QNM03484.1"/>
    <property type="molecule type" value="Genomic_DNA"/>
</dbReference>
<dbReference type="EMBL" id="CP060633">
    <property type="protein sequence ID" value="QNM02721.1"/>
    <property type="molecule type" value="Genomic_DNA"/>
</dbReference>
<dbReference type="InterPro" id="IPR048020">
    <property type="entry name" value="Transpos_IS3"/>
</dbReference>
<evidence type="ECO:0000313" key="7">
    <source>
        <dbReference type="EMBL" id="QNM03642.1"/>
    </source>
</evidence>
<dbReference type="KEGG" id="ssun:H9Q77_16235"/>
<dbReference type="EMBL" id="CP060633">
    <property type="protein sequence ID" value="QNM03148.1"/>
    <property type="molecule type" value="Genomic_DNA"/>
</dbReference>
<evidence type="ECO:0000313" key="3">
    <source>
        <dbReference type="EMBL" id="QNM02555.1"/>
    </source>
</evidence>
<dbReference type="KEGG" id="ssun:H9Q77_13330"/>
<dbReference type="InterPro" id="IPR050900">
    <property type="entry name" value="Transposase_IS3/IS150/IS904"/>
</dbReference>
<dbReference type="EMBL" id="CP060633">
    <property type="protein sequence ID" value="QNM03642.1"/>
    <property type="molecule type" value="Genomic_DNA"/>
</dbReference>
<dbReference type="GO" id="GO:0003676">
    <property type="term" value="F:nucleic acid binding"/>
    <property type="evidence" value="ECO:0007669"/>
    <property type="project" value="InterPro"/>
</dbReference>
<dbReference type="AlphaFoldDB" id="A0A7G9FVY9"/>
<proteinExistence type="predicted"/>
<name>A0A7G9FVY9_9FIRM</name>
<dbReference type="PROSITE" id="PS50994">
    <property type="entry name" value="INTEGRASE"/>
    <property type="match status" value="1"/>
</dbReference>
<dbReference type="RefSeq" id="WP_118552497.1">
    <property type="nucleotide sequence ID" value="NZ_CP060633.1"/>
</dbReference>
<dbReference type="Pfam" id="PF13333">
    <property type="entry name" value="rve_2"/>
    <property type="match status" value="1"/>
</dbReference>
<dbReference type="KEGG" id="ssun:H9Q77_03090"/>
<dbReference type="Pfam" id="PF00665">
    <property type="entry name" value="rve"/>
    <property type="match status" value="1"/>
</dbReference>
<dbReference type="EMBL" id="CP060633">
    <property type="protein sequence ID" value="QNM02048.1"/>
    <property type="molecule type" value="Genomic_DNA"/>
</dbReference>
<dbReference type="InterPro" id="IPR001584">
    <property type="entry name" value="Integrase_cat-core"/>
</dbReference>
<organism evidence="4 8">
    <name type="scientific">Simiaoa sunii</name>
    <dbReference type="NCBI Taxonomy" id="2763672"/>
    <lineage>
        <taxon>Bacteria</taxon>
        <taxon>Bacillati</taxon>
        <taxon>Bacillota</taxon>
        <taxon>Clostridia</taxon>
        <taxon>Lachnospirales</taxon>
        <taxon>Lachnospiraceae</taxon>
        <taxon>Simiaoa</taxon>
    </lineage>
</organism>
<evidence type="ECO:0000313" key="2">
    <source>
        <dbReference type="EMBL" id="QNM02048.1"/>
    </source>
</evidence>
<accession>A0A7G9FVY9</accession>
<dbReference type="InterPro" id="IPR012337">
    <property type="entry name" value="RNaseH-like_sf"/>
</dbReference>
<dbReference type="InterPro" id="IPR036397">
    <property type="entry name" value="RNaseH_sf"/>
</dbReference>
<dbReference type="SUPFAM" id="SSF53098">
    <property type="entry name" value="Ribonuclease H-like"/>
    <property type="match status" value="1"/>
</dbReference>
<evidence type="ECO:0000313" key="6">
    <source>
        <dbReference type="EMBL" id="QNM03484.1"/>
    </source>
</evidence>
<evidence type="ECO:0000313" key="8">
    <source>
        <dbReference type="Proteomes" id="UP000515981"/>
    </source>
</evidence>
<evidence type="ECO:0000313" key="5">
    <source>
        <dbReference type="EMBL" id="QNM03148.1"/>
    </source>
</evidence>
<reference evidence="4 8" key="1">
    <citation type="submission" date="2020-08" db="EMBL/GenBank/DDBJ databases">
        <authorList>
            <person name="Liu C."/>
            <person name="Sun Q."/>
        </authorList>
    </citation>
    <scope>NUCLEOTIDE SEQUENCE [LARGE SCALE GENOMIC DNA]</scope>
    <source>
        <strain evidence="4 8">NSJ-8</strain>
    </source>
</reference>
<dbReference type="GO" id="GO:0015074">
    <property type="term" value="P:DNA integration"/>
    <property type="evidence" value="ECO:0007669"/>
    <property type="project" value="InterPro"/>
</dbReference>
<dbReference type="NCBIfam" id="NF033516">
    <property type="entry name" value="transpos_IS3"/>
    <property type="match status" value="1"/>
</dbReference>
<dbReference type="KEGG" id="ssun:H9Q77_05100"/>
<protein>
    <submittedName>
        <fullName evidence="4">IS3 family transposase</fullName>
    </submittedName>
</protein>
<dbReference type="KEGG" id="ssun:H9Q77_00610"/>
<evidence type="ECO:0000313" key="4">
    <source>
        <dbReference type="EMBL" id="QNM02721.1"/>
    </source>
</evidence>
<dbReference type="Proteomes" id="UP000515981">
    <property type="component" value="Chromosome"/>
</dbReference>
<gene>
    <name evidence="4" type="ORF">H9Q77_00610</name>
    <name evidence="5" type="ORF">H9Q77_03090</name>
    <name evidence="6" type="ORF">H9Q77_05100</name>
    <name evidence="7" type="ORF">H9Q77_05995</name>
    <name evidence="2" type="ORF">H9Q77_13330</name>
    <name evidence="3" type="ORF">H9Q77_16235</name>
</gene>
<dbReference type="PANTHER" id="PTHR46889:SF5">
    <property type="entry name" value="INTEGRASE PROTEIN"/>
    <property type="match status" value="1"/>
</dbReference>
<dbReference type="Gene3D" id="3.30.420.10">
    <property type="entry name" value="Ribonuclease H-like superfamily/Ribonuclease H"/>
    <property type="match status" value="1"/>
</dbReference>
<dbReference type="PANTHER" id="PTHR46889">
    <property type="entry name" value="TRANSPOSASE INSF FOR INSERTION SEQUENCE IS3B-RELATED"/>
    <property type="match status" value="1"/>
</dbReference>
<feature type="domain" description="Integrase catalytic" evidence="1">
    <location>
        <begin position="137"/>
        <end position="302"/>
    </location>
</feature>